<dbReference type="Proteomes" id="UP001318040">
    <property type="component" value="Chromosome 1"/>
</dbReference>
<dbReference type="InterPro" id="IPR011677">
    <property type="entry name" value="TCTN1-3_dom"/>
</dbReference>
<feature type="region of interest" description="Disordered" evidence="6">
    <location>
        <begin position="24"/>
        <end position="45"/>
    </location>
</feature>
<feature type="chain" id="PRO_5042469151" evidence="7">
    <location>
        <begin position="26"/>
        <end position="576"/>
    </location>
</feature>
<dbReference type="AlphaFoldDB" id="A0AAJ7T9X2"/>
<evidence type="ECO:0000256" key="5">
    <source>
        <dbReference type="ARBA" id="ARBA00023180"/>
    </source>
</evidence>
<comment type="similarity">
    <text evidence="1">Belongs to the tectonic family.</text>
</comment>
<sequence length="576" mass="63787">MAASAPLLLLSLLSLLSLCRRGGLAQSTTTPSTPTTQATPTTTEVAGSQATVIRDMVPCICDLSQDGCDVGCGCDNDCTAFERKVFTSSPQDRWARVCVPNSTFFKHNTPYSLDYSRPSLACITQNDFLCRNFYLIMRNITEFDKEVLQSGVGMAFTLVEKTTEARARRPYRVGDPIEVVSELNVQTRFSVPVPVSPTGICGGGGPVGFRMDSSVSCLRLISNLEKACTENSFLDVKIYTTIKFLKVLNEITSYQDGDLVSVVLQDTPKNIIWNSSHCENALIKAQFIVQYNATSGYIDHVKAIIDQENLTLTNSYLLQTFTVSFVSNETNIPTKRSGNPGYLWDHPLLGITNTSTRIQVQLPAETDCGLLRRPALFGVQTLAGCNLKLDNITNCMEIQRRVLNAWLGTGNQSYPENLTEWGDAMDLKREAPSVPIVGLAKILDNLERLQCDNRNCTLILSAKLQVLWSLHGSLENPQRRVVGARIIPGPPSTVRSLTRSLVHFITCPLTWAHTHSNHSLSYRHAHSQGQTHTCRPAHSLALAHTHTGKLTRTRLPMQVWQHFHSHGGTHSYRQTL</sequence>
<dbReference type="PANTHER" id="PTHR14611:SF2">
    <property type="entry name" value="TECTONIC"/>
    <property type="match status" value="1"/>
</dbReference>
<evidence type="ECO:0000256" key="1">
    <source>
        <dbReference type="ARBA" id="ARBA00007633"/>
    </source>
</evidence>
<feature type="compositionally biased region" description="Low complexity" evidence="6">
    <location>
        <begin position="25"/>
        <end position="43"/>
    </location>
</feature>
<dbReference type="InterPro" id="IPR040354">
    <property type="entry name" value="TCTN1-3"/>
</dbReference>
<dbReference type="InterPro" id="IPR057724">
    <property type="entry name" value="TCTN1-3_N"/>
</dbReference>
<keyword evidence="5" id="KW-0325">Glycoprotein</keyword>
<comment type="subunit">
    <text evidence="2">Part of the tectonic-like complex (also named B9 complex).</text>
</comment>
<feature type="domain" description="Tectonic-1-3" evidence="8">
    <location>
        <begin position="171"/>
        <end position="327"/>
    </location>
</feature>
<evidence type="ECO:0000259" key="8">
    <source>
        <dbReference type="Pfam" id="PF07773"/>
    </source>
</evidence>
<feature type="signal peptide" evidence="7">
    <location>
        <begin position="1"/>
        <end position="25"/>
    </location>
</feature>
<evidence type="ECO:0000256" key="4">
    <source>
        <dbReference type="ARBA" id="ARBA00022794"/>
    </source>
</evidence>
<evidence type="ECO:0000313" key="11">
    <source>
        <dbReference type="RefSeq" id="XP_032812762.1"/>
    </source>
</evidence>
<evidence type="ECO:0000259" key="9">
    <source>
        <dbReference type="Pfam" id="PF25752"/>
    </source>
</evidence>
<feature type="domain" description="Tectonic-1-3" evidence="8">
    <location>
        <begin position="341"/>
        <end position="486"/>
    </location>
</feature>
<dbReference type="Pfam" id="PF07773">
    <property type="entry name" value="TCTN_DUF1619"/>
    <property type="match status" value="2"/>
</dbReference>
<protein>
    <submittedName>
        <fullName evidence="11">Tectonic-1 isoform X1</fullName>
    </submittedName>
</protein>
<keyword evidence="4" id="KW-0970">Cilium biogenesis/degradation</keyword>
<keyword evidence="10" id="KW-1185">Reference proteome</keyword>
<gene>
    <name evidence="11" type="primary">TCTN1</name>
</gene>
<dbReference type="Pfam" id="PF25752">
    <property type="entry name" value="DUF1619_N"/>
    <property type="match status" value="1"/>
</dbReference>
<evidence type="ECO:0000313" key="10">
    <source>
        <dbReference type="Proteomes" id="UP001318040"/>
    </source>
</evidence>
<proteinExistence type="inferred from homology"/>
<dbReference type="RefSeq" id="XP_032812762.1">
    <property type="nucleotide sequence ID" value="XM_032956871.1"/>
</dbReference>
<evidence type="ECO:0000256" key="2">
    <source>
        <dbReference type="ARBA" id="ARBA00011495"/>
    </source>
</evidence>
<reference evidence="11" key="1">
    <citation type="submission" date="2025-08" db="UniProtKB">
        <authorList>
            <consortium name="RefSeq"/>
        </authorList>
    </citation>
    <scope>IDENTIFICATION</scope>
    <source>
        <tissue evidence="11">Sperm</tissue>
    </source>
</reference>
<dbReference type="KEGG" id="pmrn:116943719"/>
<dbReference type="GO" id="GO:0060271">
    <property type="term" value="P:cilium assembly"/>
    <property type="evidence" value="ECO:0007669"/>
    <property type="project" value="TreeGrafter"/>
</dbReference>
<organism evidence="10 11">
    <name type="scientific">Petromyzon marinus</name>
    <name type="common">Sea lamprey</name>
    <dbReference type="NCBI Taxonomy" id="7757"/>
    <lineage>
        <taxon>Eukaryota</taxon>
        <taxon>Metazoa</taxon>
        <taxon>Chordata</taxon>
        <taxon>Craniata</taxon>
        <taxon>Vertebrata</taxon>
        <taxon>Cyclostomata</taxon>
        <taxon>Hyperoartia</taxon>
        <taxon>Petromyzontiformes</taxon>
        <taxon>Petromyzontidae</taxon>
        <taxon>Petromyzon</taxon>
    </lineage>
</organism>
<accession>A0AAJ7T9X2</accession>
<evidence type="ECO:0000256" key="6">
    <source>
        <dbReference type="SAM" id="MobiDB-lite"/>
    </source>
</evidence>
<keyword evidence="3 7" id="KW-0732">Signal</keyword>
<dbReference type="PANTHER" id="PTHR14611">
    <property type="entry name" value="TECTONIC FAMILY MEMBER"/>
    <property type="match status" value="1"/>
</dbReference>
<evidence type="ECO:0000256" key="7">
    <source>
        <dbReference type="SAM" id="SignalP"/>
    </source>
</evidence>
<evidence type="ECO:0000256" key="3">
    <source>
        <dbReference type="ARBA" id="ARBA00022729"/>
    </source>
</evidence>
<feature type="domain" description="Tectonic-1-3 N-terminal" evidence="9">
    <location>
        <begin position="33"/>
        <end position="130"/>
    </location>
</feature>
<name>A0AAJ7T9X2_PETMA</name>